<dbReference type="InParanoid" id="A0A7J7CCH8"/>
<protein>
    <submittedName>
        <fullName evidence="2">Uncharacterized protein</fullName>
    </submittedName>
</protein>
<comment type="caution">
    <text evidence="2">The sequence shown here is derived from an EMBL/GenBank/DDBJ whole genome shotgun (WGS) entry which is preliminary data.</text>
</comment>
<feature type="compositionally biased region" description="Basic and acidic residues" evidence="1">
    <location>
        <begin position="150"/>
        <end position="165"/>
    </location>
</feature>
<name>A0A7J7CCH8_TRIWF</name>
<dbReference type="InterPro" id="IPR036410">
    <property type="entry name" value="HSP_DnaJ_Cys-rich_dom_sf"/>
</dbReference>
<feature type="compositionally biased region" description="Basic and acidic residues" evidence="1">
    <location>
        <begin position="127"/>
        <end position="137"/>
    </location>
</feature>
<dbReference type="EMBL" id="JAAARO010000018">
    <property type="protein sequence ID" value="KAF5731577.1"/>
    <property type="molecule type" value="Genomic_DNA"/>
</dbReference>
<keyword evidence="3" id="KW-1185">Reference proteome</keyword>
<proteinExistence type="predicted"/>
<organism evidence="2 3">
    <name type="scientific">Tripterygium wilfordii</name>
    <name type="common">Thunder God vine</name>
    <dbReference type="NCBI Taxonomy" id="458696"/>
    <lineage>
        <taxon>Eukaryota</taxon>
        <taxon>Viridiplantae</taxon>
        <taxon>Streptophyta</taxon>
        <taxon>Embryophyta</taxon>
        <taxon>Tracheophyta</taxon>
        <taxon>Spermatophyta</taxon>
        <taxon>Magnoliopsida</taxon>
        <taxon>eudicotyledons</taxon>
        <taxon>Gunneridae</taxon>
        <taxon>Pentapetalae</taxon>
        <taxon>rosids</taxon>
        <taxon>fabids</taxon>
        <taxon>Celastrales</taxon>
        <taxon>Celastraceae</taxon>
        <taxon>Tripterygium</taxon>
    </lineage>
</organism>
<dbReference type="OrthoDB" id="3355217at2759"/>
<feature type="region of interest" description="Disordered" evidence="1">
    <location>
        <begin position="127"/>
        <end position="165"/>
    </location>
</feature>
<reference evidence="2 3" key="1">
    <citation type="journal article" date="2020" name="Nat. Commun.">
        <title>Genome of Tripterygium wilfordii and identification of cytochrome P450 involved in triptolide biosynthesis.</title>
        <authorList>
            <person name="Tu L."/>
            <person name="Su P."/>
            <person name="Zhang Z."/>
            <person name="Gao L."/>
            <person name="Wang J."/>
            <person name="Hu T."/>
            <person name="Zhou J."/>
            <person name="Zhang Y."/>
            <person name="Zhao Y."/>
            <person name="Liu Y."/>
            <person name="Song Y."/>
            <person name="Tong Y."/>
            <person name="Lu Y."/>
            <person name="Yang J."/>
            <person name="Xu C."/>
            <person name="Jia M."/>
            <person name="Peters R.J."/>
            <person name="Huang L."/>
            <person name="Gao W."/>
        </authorList>
    </citation>
    <scope>NUCLEOTIDE SEQUENCE [LARGE SCALE GENOMIC DNA]</scope>
    <source>
        <strain evidence="3">cv. XIE 37</strain>
        <tissue evidence="2">Leaf</tissue>
    </source>
</reference>
<dbReference type="PANTHER" id="PTHR15852">
    <property type="entry name" value="PLASTID TRANSCRIPTIONALLY ACTIVE PROTEIN"/>
    <property type="match status" value="1"/>
</dbReference>
<evidence type="ECO:0000256" key="1">
    <source>
        <dbReference type="SAM" id="MobiDB-lite"/>
    </source>
</evidence>
<dbReference type="SUPFAM" id="SSF57938">
    <property type="entry name" value="DnaJ/Hsp40 cysteine-rich domain"/>
    <property type="match status" value="1"/>
</dbReference>
<accession>A0A7J7CCH8</accession>
<dbReference type="AlphaFoldDB" id="A0A7J7CCH8"/>
<dbReference type="PANTHER" id="PTHR15852:SF54">
    <property type="entry name" value="PROTEIN SSUH2 HOMOLOG"/>
    <property type="match status" value="1"/>
</dbReference>
<evidence type="ECO:0000313" key="3">
    <source>
        <dbReference type="Proteomes" id="UP000593562"/>
    </source>
</evidence>
<gene>
    <name evidence="2" type="ORF">HS088_TW18G00257</name>
</gene>
<evidence type="ECO:0000313" key="2">
    <source>
        <dbReference type="EMBL" id="KAF5731577.1"/>
    </source>
</evidence>
<sequence length="165" mass="18203">MPLSGEGSLSIIRAVGQDAPNRNGNDVPSLRLSVPKPSWIVRTESNVRKMVRKKPDPPCVVCNGRGAVDCTYCRGRGRTNCVHLTMLPNGEWPKWCRDCGGSGLGLCSRCLGTGEYRHIMGFNFMKMDSDQNHKEPPQDGGNSNSGPHTAADRLLNEELWNDHKK</sequence>
<dbReference type="Proteomes" id="UP000593562">
    <property type="component" value="Unassembled WGS sequence"/>
</dbReference>